<feature type="non-terminal residue" evidence="2">
    <location>
        <position position="1"/>
    </location>
</feature>
<name>A0A371FZJ6_MUCPR</name>
<feature type="region of interest" description="Disordered" evidence="1">
    <location>
        <begin position="133"/>
        <end position="159"/>
    </location>
</feature>
<organism evidence="2 3">
    <name type="scientific">Mucuna pruriens</name>
    <name type="common">Velvet bean</name>
    <name type="synonym">Dolichos pruriens</name>
    <dbReference type="NCBI Taxonomy" id="157652"/>
    <lineage>
        <taxon>Eukaryota</taxon>
        <taxon>Viridiplantae</taxon>
        <taxon>Streptophyta</taxon>
        <taxon>Embryophyta</taxon>
        <taxon>Tracheophyta</taxon>
        <taxon>Spermatophyta</taxon>
        <taxon>Magnoliopsida</taxon>
        <taxon>eudicotyledons</taxon>
        <taxon>Gunneridae</taxon>
        <taxon>Pentapetalae</taxon>
        <taxon>rosids</taxon>
        <taxon>fabids</taxon>
        <taxon>Fabales</taxon>
        <taxon>Fabaceae</taxon>
        <taxon>Papilionoideae</taxon>
        <taxon>50 kb inversion clade</taxon>
        <taxon>NPAAA clade</taxon>
        <taxon>indigoferoid/millettioid clade</taxon>
        <taxon>Phaseoleae</taxon>
        <taxon>Mucuna</taxon>
    </lineage>
</organism>
<feature type="region of interest" description="Disordered" evidence="1">
    <location>
        <begin position="27"/>
        <end position="66"/>
    </location>
</feature>
<keyword evidence="3" id="KW-1185">Reference proteome</keyword>
<dbReference type="EMBL" id="QJKJ01007267">
    <property type="protein sequence ID" value="RDX83725.1"/>
    <property type="molecule type" value="Genomic_DNA"/>
</dbReference>
<proteinExistence type="predicted"/>
<protein>
    <submittedName>
        <fullName evidence="2">Uncharacterized protein</fullName>
    </submittedName>
</protein>
<evidence type="ECO:0000256" key="1">
    <source>
        <dbReference type="SAM" id="MobiDB-lite"/>
    </source>
</evidence>
<evidence type="ECO:0000313" key="3">
    <source>
        <dbReference type="Proteomes" id="UP000257109"/>
    </source>
</evidence>
<comment type="caution">
    <text evidence="2">The sequence shown here is derived from an EMBL/GenBank/DDBJ whole genome shotgun (WGS) entry which is preliminary data.</text>
</comment>
<accession>A0A371FZJ6</accession>
<feature type="compositionally biased region" description="Polar residues" evidence="1">
    <location>
        <begin position="55"/>
        <end position="64"/>
    </location>
</feature>
<reference evidence="2" key="1">
    <citation type="submission" date="2018-05" db="EMBL/GenBank/DDBJ databases">
        <title>Draft genome of Mucuna pruriens seed.</title>
        <authorList>
            <person name="Nnadi N.E."/>
            <person name="Vos R."/>
            <person name="Hasami M.H."/>
            <person name="Devisetty U.K."/>
            <person name="Aguiy J.C."/>
        </authorList>
    </citation>
    <scope>NUCLEOTIDE SEQUENCE [LARGE SCALE GENOMIC DNA]</scope>
    <source>
        <strain evidence="2">JCA_2017</strain>
    </source>
</reference>
<dbReference type="Proteomes" id="UP000257109">
    <property type="component" value="Unassembled WGS sequence"/>
</dbReference>
<evidence type="ECO:0000313" key="2">
    <source>
        <dbReference type="EMBL" id="RDX83725.1"/>
    </source>
</evidence>
<dbReference type="AlphaFoldDB" id="A0A371FZJ6"/>
<sequence length="259" mass="29637">MSQEPGLLVTSTWRRWGSIEMVLGLSTRQGQTAKGKGEPRTNRRTRKAGKETYRGPSTRSSPLDYTQGCIAGRGIQCRADHALPKGGRHRGPTKPSIIDTTRIMATQQKHSRHCETRLNSWCKLATLENREHLERKPETNYKRRETTPKHEEPRNLEREAEGTLRLRGVINTIVGEFVRGSTSSTRKRYMRIVNNVHSKVNRVRRKLPLITFTDQDFVGTDPKQNDPMIITVEVANFDVKKVLIDQGSLTKILYMSTFR</sequence>
<gene>
    <name evidence="2" type="ORF">CR513_35327</name>
</gene>